<dbReference type="AlphaFoldDB" id="A0A0E9VXA2"/>
<organism evidence="1">
    <name type="scientific">Anguilla anguilla</name>
    <name type="common">European freshwater eel</name>
    <name type="synonym">Muraena anguilla</name>
    <dbReference type="NCBI Taxonomy" id="7936"/>
    <lineage>
        <taxon>Eukaryota</taxon>
        <taxon>Metazoa</taxon>
        <taxon>Chordata</taxon>
        <taxon>Craniata</taxon>
        <taxon>Vertebrata</taxon>
        <taxon>Euteleostomi</taxon>
        <taxon>Actinopterygii</taxon>
        <taxon>Neopterygii</taxon>
        <taxon>Teleostei</taxon>
        <taxon>Anguilliformes</taxon>
        <taxon>Anguillidae</taxon>
        <taxon>Anguilla</taxon>
    </lineage>
</organism>
<proteinExistence type="predicted"/>
<name>A0A0E9VXA2_ANGAN</name>
<reference evidence="1" key="1">
    <citation type="submission" date="2014-11" db="EMBL/GenBank/DDBJ databases">
        <authorList>
            <person name="Amaro Gonzalez C."/>
        </authorList>
    </citation>
    <scope>NUCLEOTIDE SEQUENCE</scope>
</reference>
<protein>
    <submittedName>
        <fullName evidence="1">Uncharacterized protein</fullName>
    </submittedName>
</protein>
<sequence length="32" mass="3710">MTWNKLSRKVIKQHKQLKCIVPTPLCSTLKEG</sequence>
<reference evidence="1" key="2">
    <citation type="journal article" date="2015" name="Fish Shellfish Immunol.">
        <title>Early steps in the European eel (Anguilla anguilla)-Vibrio vulnificus interaction in the gills: Role of the RtxA13 toxin.</title>
        <authorList>
            <person name="Callol A."/>
            <person name="Pajuelo D."/>
            <person name="Ebbesson L."/>
            <person name="Teles M."/>
            <person name="MacKenzie S."/>
            <person name="Amaro C."/>
        </authorList>
    </citation>
    <scope>NUCLEOTIDE SEQUENCE</scope>
</reference>
<dbReference type="EMBL" id="GBXM01026699">
    <property type="protein sequence ID" value="JAH81878.1"/>
    <property type="molecule type" value="Transcribed_RNA"/>
</dbReference>
<accession>A0A0E9VXA2</accession>
<evidence type="ECO:0000313" key="1">
    <source>
        <dbReference type="EMBL" id="JAH81878.1"/>
    </source>
</evidence>